<keyword evidence="1" id="KW-0812">Transmembrane</keyword>
<sequence length="223" mass="25830">IFFVIVELTFKRKAIRTSGLVFTTWIFFFFAFLPKLSSSIDMPSSIVSISLFILIFYELFLSCFANVSGELYMDEKTCPRKKASFLNHLIYGWFWRMAITGWKRPIIRDDLWKLERSDKADNLVRIWEFNYKSNVQRGNAQLTVNYSPLIKTKVFDNGIAGYLTAEDENVPQTSHITYCNESSAKSPSIPWTLFLCFKWTLLSATVVNIVQVVLQFVGPQILK</sequence>
<feature type="transmembrane region" description="Helical" evidence="1">
    <location>
        <begin position="45"/>
        <end position="67"/>
    </location>
</feature>
<name>A0A915JZ82_ROMCU</name>
<dbReference type="WBParaSite" id="nRc.2.0.1.t30967-RA">
    <property type="protein sequence ID" value="nRc.2.0.1.t30967-RA"/>
    <property type="gene ID" value="nRc.2.0.1.g30967"/>
</dbReference>
<reference evidence="3" key="1">
    <citation type="submission" date="2022-11" db="UniProtKB">
        <authorList>
            <consortium name="WormBaseParasite"/>
        </authorList>
    </citation>
    <scope>IDENTIFICATION</scope>
</reference>
<evidence type="ECO:0000313" key="2">
    <source>
        <dbReference type="Proteomes" id="UP000887565"/>
    </source>
</evidence>
<dbReference type="Proteomes" id="UP000887565">
    <property type="component" value="Unplaced"/>
</dbReference>
<feature type="transmembrane region" description="Helical" evidence="1">
    <location>
        <begin position="14"/>
        <end position="33"/>
    </location>
</feature>
<keyword evidence="1" id="KW-0472">Membrane</keyword>
<keyword evidence="1" id="KW-1133">Transmembrane helix</keyword>
<evidence type="ECO:0000313" key="3">
    <source>
        <dbReference type="WBParaSite" id="nRc.2.0.1.t30967-RA"/>
    </source>
</evidence>
<dbReference type="AlphaFoldDB" id="A0A915JZ82"/>
<organism evidence="2 3">
    <name type="scientific">Romanomermis culicivorax</name>
    <name type="common">Nematode worm</name>
    <dbReference type="NCBI Taxonomy" id="13658"/>
    <lineage>
        <taxon>Eukaryota</taxon>
        <taxon>Metazoa</taxon>
        <taxon>Ecdysozoa</taxon>
        <taxon>Nematoda</taxon>
        <taxon>Enoplea</taxon>
        <taxon>Dorylaimia</taxon>
        <taxon>Mermithida</taxon>
        <taxon>Mermithoidea</taxon>
        <taxon>Mermithidae</taxon>
        <taxon>Romanomermis</taxon>
    </lineage>
</organism>
<keyword evidence="2" id="KW-1185">Reference proteome</keyword>
<evidence type="ECO:0000256" key="1">
    <source>
        <dbReference type="SAM" id="Phobius"/>
    </source>
</evidence>
<proteinExistence type="predicted"/>
<accession>A0A915JZ82</accession>
<protein>
    <submittedName>
        <fullName evidence="3">Uncharacterized protein</fullName>
    </submittedName>
</protein>